<dbReference type="AlphaFoldDB" id="A0A7T0G0Y8"/>
<dbReference type="InterPro" id="IPR011051">
    <property type="entry name" value="RmlC_Cupin_sf"/>
</dbReference>
<dbReference type="InterPro" id="IPR013096">
    <property type="entry name" value="Cupin_2"/>
</dbReference>
<organism evidence="3 4">
    <name type="scientific">Candidatus Nitronauta litoralis</name>
    <dbReference type="NCBI Taxonomy" id="2705533"/>
    <lineage>
        <taxon>Bacteria</taxon>
        <taxon>Pseudomonadati</taxon>
        <taxon>Nitrospinota/Tectimicrobiota group</taxon>
        <taxon>Nitrospinota</taxon>
        <taxon>Nitrospinia</taxon>
        <taxon>Nitrospinales</taxon>
        <taxon>Nitrospinaceae</taxon>
        <taxon>Candidatus Nitronauta</taxon>
    </lineage>
</organism>
<dbReference type="KEGG" id="nli:G3M70_14495"/>
<keyword evidence="1" id="KW-0479">Metal-binding</keyword>
<dbReference type="CDD" id="cd06122">
    <property type="entry name" value="cupin_TTHA0104"/>
    <property type="match status" value="1"/>
</dbReference>
<dbReference type="PANTHER" id="PTHR35848">
    <property type="entry name" value="OXALATE-BINDING PROTEIN"/>
    <property type="match status" value="1"/>
</dbReference>
<dbReference type="Pfam" id="PF07883">
    <property type="entry name" value="Cupin_2"/>
    <property type="match status" value="1"/>
</dbReference>
<feature type="domain" description="Cupin type-2" evidence="2">
    <location>
        <begin position="33"/>
        <end position="100"/>
    </location>
</feature>
<dbReference type="SUPFAM" id="SSF51182">
    <property type="entry name" value="RmlC-like cupins"/>
    <property type="match status" value="1"/>
</dbReference>
<reference evidence="3 4" key="1">
    <citation type="submission" date="2020-02" db="EMBL/GenBank/DDBJ databases">
        <title>Genomic and physiological characterization of two novel Nitrospinaceae genera.</title>
        <authorList>
            <person name="Mueller A.J."/>
            <person name="Jung M.-Y."/>
            <person name="Strachan C.R."/>
            <person name="Herbold C.W."/>
            <person name="Kirkegaard R.H."/>
            <person name="Daims H."/>
        </authorList>
    </citation>
    <scope>NUCLEOTIDE SEQUENCE [LARGE SCALE GENOMIC DNA]</scope>
    <source>
        <strain evidence="3">EB</strain>
    </source>
</reference>
<dbReference type="GO" id="GO:0046872">
    <property type="term" value="F:metal ion binding"/>
    <property type="evidence" value="ECO:0007669"/>
    <property type="project" value="UniProtKB-KW"/>
</dbReference>
<evidence type="ECO:0000259" key="2">
    <source>
        <dbReference type="Pfam" id="PF07883"/>
    </source>
</evidence>
<name>A0A7T0G0Y8_9BACT</name>
<accession>A0A7T0G0Y8</accession>
<proteinExistence type="predicted"/>
<dbReference type="InterPro" id="IPR051610">
    <property type="entry name" value="GPI/OXD"/>
</dbReference>
<evidence type="ECO:0000256" key="1">
    <source>
        <dbReference type="ARBA" id="ARBA00022723"/>
    </source>
</evidence>
<dbReference type="Proteomes" id="UP000594688">
    <property type="component" value="Chromosome"/>
</dbReference>
<dbReference type="Gene3D" id="2.60.120.10">
    <property type="entry name" value="Jelly Rolls"/>
    <property type="match status" value="1"/>
</dbReference>
<evidence type="ECO:0000313" key="3">
    <source>
        <dbReference type="EMBL" id="QPJ63020.1"/>
    </source>
</evidence>
<protein>
    <submittedName>
        <fullName evidence="3">Cupin domain-containing protein</fullName>
    </submittedName>
</protein>
<evidence type="ECO:0000313" key="4">
    <source>
        <dbReference type="Proteomes" id="UP000594688"/>
    </source>
</evidence>
<dbReference type="InterPro" id="IPR014710">
    <property type="entry name" value="RmlC-like_jellyroll"/>
</dbReference>
<dbReference type="PANTHER" id="PTHR35848:SF6">
    <property type="entry name" value="CUPIN TYPE-2 DOMAIN-CONTAINING PROTEIN"/>
    <property type="match status" value="1"/>
</dbReference>
<gene>
    <name evidence="3" type="ORF">G3M70_14495</name>
</gene>
<dbReference type="EMBL" id="CP048685">
    <property type="protein sequence ID" value="QPJ63020.1"/>
    <property type="molecule type" value="Genomic_DNA"/>
</dbReference>
<sequence>MKVLKVRDQVAFKAEKMSKVSLFDSERFFCDIYCLEPGQQQKVHAHEGSDKVYYVLEGKGKITVGSETRELGADEITMAPSGDEHGVVNDSGEKLVLLVFMAPKPQ</sequence>